<sequence length="275" mass="32194">MIFILIFIFINLLISPSLAYKLFIISFPDNYGKIKKEKIFYVGAAEPAFGAIYDLKPPKRFFLLTPDKKTIKVTLFRTKYEDKALNLERIGYKIQLSLETKGDHYICIESDYYFTRDLKLTKSFAKVPLHVEIEKGWDNFCGFDLEIKPYTRPYGFSDRGIFWGQVLYNNKPLSNVIVEFERFSPVFLNLEDLPKDSYGEINYPYLKKTVKTNKDGFFVVSLEKPGWWVLTVKRGAGIKTFGNTSYPVEIASHFWIYVFPSKEENLKYNFLEKTP</sequence>
<dbReference type="Pfam" id="PF10670">
    <property type="entry name" value="DUF4198"/>
    <property type="match status" value="1"/>
</dbReference>
<reference evidence="1" key="1">
    <citation type="journal article" date="2020" name="mSystems">
        <title>Genome- and Community-Level Interaction Insights into Carbon Utilization and Element Cycling Functions of Hydrothermarchaeota in Hydrothermal Sediment.</title>
        <authorList>
            <person name="Zhou Z."/>
            <person name="Liu Y."/>
            <person name="Xu W."/>
            <person name="Pan J."/>
            <person name="Luo Z.H."/>
            <person name="Li M."/>
        </authorList>
    </citation>
    <scope>NUCLEOTIDE SEQUENCE [LARGE SCALE GENOMIC DNA]</scope>
    <source>
        <strain evidence="1">SpSt-6</strain>
    </source>
</reference>
<name>A0A7C4NV08_9BACT</name>
<accession>A0A7C4NV08</accession>
<organism evidence="1">
    <name type="scientific">Thermodesulfobacterium geofontis</name>
    <dbReference type="NCBI Taxonomy" id="1295609"/>
    <lineage>
        <taxon>Bacteria</taxon>
        <taxon>Pseudomonadati</taxon>
        <taxon>Thermodesulfobacteriota</taxon>
        <taxon>Thermodesulfobacteria</taxon>
        <taxon>Thermodesulfobacteriales</taxon>
        <taxon>Thermodesulfobacteriaceae</taxon>
        <taxon>Thermodesulfobacterium</taxon>
    </lineage>
</organism>
<dbReference type="AlphaFoldDB" id="A0A7C4NV08"/>
<proteinExistence type="predicted"/>
<dbReference type="EMBL" id="DSZN01000111">
    <property type="protein sequence ID" value="HGQ86162.1"/>
    <property type="molecule type" value="Genomic_DNA"/>
</dbReference>
<gene>
    <name evidence="1" type="ORF">ENT66_07710</name>
</gene>
<protein>
    <submittedName>
        <fullName evidence="1">DUF4198 domain-containing protein</fullName>
    </submittedName>
</protein>
<dbReference type="InterPro" id="IPR019613">
    <property type="entry name" value="DUF4198"/>
</dbReference>
<evidence type="ECO:0000313" key="1">
    <source>
        <dbReference type="EMBL" id="HGQ86162.1"/>
    </source>
</evidence>
<comment type="caution">
    <text evidence="1">The sequence shown here is derived from an EMBL/GenBank/DDBJ whole genome shotgun (WGS) entry which is preliminary data.</text>
</comment>